<keyword evidence="10" id="KW-1185">Reference proteome</keyword>
<dbReference type="SUPFAM" id="SSF56801">
    <property type="entry name" value="Acetyl-CoA synthetase-like"/>
    <property type="match status" value="1"/>
</dbReference>
<organism evidence="9 10">
    <name type="scientific">Azospirillum endophyticum</name>
    <dbReference type="NCBI Taxonomy" id="2800326"/>
    <lineage>
        <taxon>Bacteria</taxon>
        <taxon>Pseudomonadati</taxon>
        <taxon>Pseudomonadota</taxon>
        <taxon>Alphaproteobacteria</taxon>
        <taxon>Rhodospirillales</taxon>
        <taxon>Azospirillaceae</taxon>
        <taxon>Azospirillum</taxon>
    </lineage>
</organism>
<dbReference type="Proteomes" id="UP000652760">
    <property type="component" value="Unassembled WGS sequence"/>
</dbReference>
<dbReference type="Gene3D" id="3.30.300.30">
    <property type="match status" value="1"/>
</dbReference>
<dbReference type="InterPro" id="IPR045851">
    <property type="entry name" value="AMP-bd_C_sf"/>
</dbReference>
<evidence type="ECO:0000256" key="5">
    <source>
        <dbReference type="ARBA" id="ARBA00039545"/>
    </source>
</evidence>
<dbReference type="InterPro" id="IPR042099">
    <property type="entry name" value="ANL_N_sf"/>
</dbReference>
<dbReference type="EC" id="6.2.1.3" evidence="4"/>
<dbReference type="InterPro" id="IPR050237">
    <property type="entry name" value="ATP-dep_AMP-bd_enzyme"/>
</dbReference>
<dbReference type="EMBL" id="JAENHM010000044">
    <property type="protein sequence ID" value="MBK1838577.1"/>
    <property type="molecule type" value="Genomic_DNA"/>
</dbReference>
<evidence type="ECO:0000256" key="1">
    <source>
        <dbReference type="ARBA" id="ARBA00004170"/>
    </source>
</evidence>
<comment type="caution">
    <text evidence="9">The sequence shown here is derived from an EMBL/GenBank/DDBJ whole genome shotgun (WGS) entry which is preliminary data.</text>
</comment>
<evidence type="ECO:0000256" key="2">
    <source>
        <dbReference type="ARBA" id="ARBA00005005"/>
    </source>
</evidence>
<keyword evidence="3" id="KW-0436">Ligase</keyword>
<comment type="pathway">
    <text evidence="2">Lipid metabolism; fatty acid beta-oxidation.</text>
</comment>
<dbReference type="Gene3D" id="3.40.50.12780">
    <property type="entry name" value="N-terminal domain of ligase-like"/>
    <property type="match status" value="1"/>
</dbReference>
<evidence type="ECO:0000313" key="10">
    <source>
        <dbReference type="Proteomes" id="UP000652760"/>
    </source>
</evidence>
<evidence type="ECO:0000256" key="4">
    <source>
        <dbReference type="ARBA" id="ARBA00026121"/>
    </source>
</evidence>
<proteinExistence type="predicted"/>
<dbReference type="InterPro" id="IPR025110">
    <property type="entry name" value="AMP-bd_C"/>
</dbReference>
<name>A0ABS1F5M1_9PROT</name>
<accession>A0ABS1F5M1</accession>
<evidence type="ECO:0000256" key="3">
    <source>
        <dbReference type="ARBA" id="ARBA00022598"/>
    </source>
</evidence>
<dbReference type="Pfam" id="PF13193">
    <property type="entry name" value="AMP-binding_C"/>
    <property type="match status" value="1"/>
</dbReference>
<gene>
    <name evidence="9" type="ORF">JHL17_14245</name>
</gene>
<evidence type="ECO:0000313" key="9">
    <source>
        <dbReference type="EMBL" id="MBK1838577.1"/>
    </source>
</evidence>
<comment type="subcellular location">
    <subcellularLocation>
        <location evidence="1">Membrane</location>
        <topology evidence="1">Peripheral membrane protein</topology>
    </subcellularLocation>
</comment>
<dbReference type="RefSeq" id="WP_200194135.1">
    <property type="nucleotide sequence ID" value="NZ_JAENHM010000044.1"/>
</dbReference>
<dbReference type="PANTHER" id="PTHR43767">
    <property type="entry name" value="LONG-CHAIN-FATTY-ACID--COA LIGASE"/>
    <property type="match status" value="1"/>
</dbReference>
<dbReference type="PANTHER" id="PTHR43767:SF8">
    <property type="entry name" value="LONG-CHAIN-FATTY-ACID--COA LIGASE"/>
    <property type="match status" value="1"/>
</dbReference>
<sequence>MTILSTSRLPLLRHGSPDALFAWHDGRPVTVRAYLAAVHDLARRLPDGAYLLNLCGDRLGFAVGLGAALLRRQISLHPPNDTPDTLRQLEEGYPGLICLTDAGVRYPGMACVDALPRDGLDSLTAPPEDADLAFPADQVAAIAFTSGSTGRPMPQVKSWGTLVRSVHGAGTALGIARLGPAGLVGTVPHQHMYGLESVILLALQHGLVLHGGRPLFPADIAASLDDLPGRRILVTTPVHLQALLADGTALPPLDFILCATAPLAPQLAIDAEAKLGAPLHEIYGCSETGQLAVRRTSATAEWLCIDGIRLRQDEQGTWASGDFLDGETLLADVIELKSDTRFVLHGRSADQVNIAGKRSSLAFLNHHLNSVEGVKDGVFFMPREGESGTTRLAALVVAPGLTAETLLAHLRERIDPIFLPRPLQFVDALPRNPTGKLPREALLRMLDDPRRE</sequence>
<feature type="domain" description="AMP-binding enzyme C-terminal" evidence="8">
    <location>
        <begin position="387"/>
        <end position="436"/>
    </location>
</feature>
<evidence type="ECO:0000259" key="8">
    <source>
        <dbReference type="Pfam" id="PF13193"/>
    </source>
</evidence>
<dbReference type="Pfam" id="PF00501">
    <property type="entry name" value="AMP-binding"/>
    <property type="match status" value="1"/>
</dbReference>
<dbReference type="InterPro" id="IPR000873">
    <property type="entry name" value="AMP-dep_synth/lig_dom"/>
</dbReference>
<feature type="domain" description="AMP-dependent synthetase/ligase" evidence="7">
    <location>
        <begin position="131"/>
        <end position="293"/>
    </location>
</feature>
<reference evidence="10" key="1">
    <citation type="submission" date="2021-01" db="EMBL/GenBank/DDBJ databases">
        <title>Genome public.</title>
        <authorList>
            <person name="Liu C."/>
            <person name="Sun Q."/>
        </authorList>
    </citation>
    <scope>NUCLEOTIDE SEQUENCE [LARGE SCALE GENOMIC DNA]</scope>
    <source>
        <strain evidence="10">YIM B02556</strain>
    </source>
</reference>
<evidence type="ECO:0000259" key="7">
    <source>
        <dbReference type="Pfam" id="PF00501"/>
    </source>
</evidence>
<evidence type="ECO:0000256" key="6">
    <source>
        <dbReference type="ARBA" id="ARBA00042773"/>
    </source>
</evidence>
<protein>
    <recommendedName>
        <fullName evidence="5">Long-chain-fatty-acid--CoA ligase</fullName>
        <ecNumber evidence="4">6.2.1.3</ecNumber>
    </recommendedName>
    <alternativeName>
        <fullName evidence="6">Long-chain acyl-CoA synthetase</fullName>
    </alternativeName>
</protein>